<dbReference type="PANTHER" id="PTHR31635">
    <property type="entry name" value="REVERSE TRANSCRIPTASE DOMAIN-CONTAINING PROTEIN-RELATED"/>
    <property type="match status" value="1"/>
</dbReference>
<evidence type="ECO:0000313" key="1">
    <source>
        <dbReference type="EMBL" id="KAJ8019795.1"/>
    </source>
</evidence>
<dbReference type="PANTHER" id="PTHR31635:SF196">
    <property type="entry name" value="REVERSE TRANSCRIPTASE DOMAIN-CONTAINING PROTEIN-RELATED"/>
    <property type="match status" value="1"/>
</dbReference>
<dbReference type="Proteomes" id="UP001152320">
    <property type="component" value="Chromosome 23"/>
</dbReference>
<reference evidence="1" key="1">
    <citation type="submission" date="2021-10" db="EMBL/GenBank/DDBJ databases">
        <title>Tropical sea cucumber genome reveals ecological adaptation and Cuvierian tubules defense mechanism.</title>
        <authorList>
            <person name="Chen T."/>
        </authorList>
    </citation>
    <scope>NUCLEOTIDE SEQUENCE</scope>
    <source>
        <strain evidence="1">Nanhai2018</strain>
        <tissue evidence="1">Muscle</tissue>
    </source>
</reference>
<accession>A0A9Q0YCM0</accession>
<dbReference type="EMBL" id="JAIZAY010000023">
    <property type="protein sequence ID" value="KAJ8019795.1"/>
    <property type="molecule type" value="Genomic_DNA"/>
</dbReference>
<dbReference type="OrthoDB" id="10072093at2759"/>
<sequence length="214" mass="24725">MLGIVFTNKGDDLFRLNYQPKLSRLKNTLRIWASRDLTPIGRNIIVKSFGLSQLVYLFLVLPNPPSSFIKEVENIIFNFIWAGNPDKIKRTTIINPISDGGLKVTHISTFIDSLKCTWVRRYVDDLNGPWKFFFDSNLSVYGKKYFFNCNCSPCDVRSIGNNFVRQVMEAWCRASFTTPRGDFGIQHIWNNSNIRVTGKIVFYSRLFGKQRSVC</sequence>
<comment type="caution">
    <text evidence="1">The sequence shown here is derived from an EMBL/GenBank/DDBJ whole genome shotgun (WGS) entry which is preliminary data.</text>
</comment>
<gene>
    <name evidence="1" type="ORF">HOLleu_41534</name>
</gene>
<keyword evidence="2" id="KW-1185">Reference proteome</keyword>
<name>A0A9Q0YCM0_HOLLE</name>
<proteinExistence type="predicted"/>
<evidence type="ECO:0000313" key="2">
    <source>
        <dbReference type="Proteomes" id="UP001152320"/>
    </source>
</evidence>
<dbReference type="AlphaFoldDB" id="A0A9Q0YCM0"/>
<organism evidence="1 2">
    <name type="scientific">Holothuria leucospilota</name>
    <name type="common">Black long sea cucumber</name>
    <name type="synonym">Mertensiothuria leucospilota</name>
    <dbReference type="NCBI Taxonomy" id="206669"/>
    <lineage>
        <taxon>Eukaryota</taxon>
        <taxon>Metazoa</taxon>
        <taxon>Echinodermata</taxon>
        <taxon>Eleutherozoa</taxon>
        <taxon>Echinozoa</taxon>
        <taxon>Holothuroidea</taxon>
        <taxon>Aspidochirotacea</taxon>
        <taxon>Aspidochirotida</taxon>
        <taxon>Holothuriidae</taxon>
        <taxon>Holothuria</taxon>
    </lineage>
</organism>
<protein>
    <submittedName>
        <fullName evidence="1">LINE-1 retrotransposable element ORF2 protein</fullName>
    </submittedName>
</protein>